<dbReference type="OrthoDB" id="20040at10239"/>
<name>F4ZKQ9_9BBAC</name>
<keyword evidence="2" id="KW-1185">Reference proteome</keyword>
<proteinExistence type="predicted"/>
<reference evidence="1 2" key="1">
    <citation type="journal article" date="2011" name="Arch. Virol.">
        <title>Genomic sequencing and analysis of Clostera anachoreta granulovirus.</title>
        <authorList>
            <person name="Liang Z."/>
            <person name="Zhang X."/>
            <person name="Yin X."/>
            <person name="Cao S."/>
            <person name="Xu F."/>
        </authorList>
    </citation>
    <scope>NUCLEOTIDE SEQUENCE [LARGE SCALE GENOMIC DNA]</scope>
    <source>
        <strain evidence="1">ClanGV-HBHN</strain>
    </source>
</reference>
<dbReference type="GeneID" id="10722913"/>
<evidence type="ECO:0000313" key="1">
    <source>
        <dbReference type="EMBL" id="AEB00320.1"/>
    </source>
</evidence>
<dbReference type="KEGG" id="vg:10722913"/>
<sequence>MTQHLFRCEYDDLQKFEWCVLIDENTMSLWLEVSCLQSYGLPQDLPTIKPTDQVLSHTVVMEDGLPISRAQDDVLEDWMLFCEAKQLQTRVCEVTDDALHTMLEQFLLQHLPHYIRPHLQSLRLTSLYDIDYYWNMMHLIDVTRKYWLLRLRVVAFRHAKTKDGDDDDACVTESNQMIDSVRSQLRHLSKCGDIDKLHVSVNFNRFLRGTVGLIERHLMWS</sequence>
<dbReference type="EMBL" id="HQ116624">
    <property type="protein sequence ID" value="AEB00320.1"/>
    <property type="molecule type" value="Genomic_DNA"/>
</dbReference>
<organism evidence="1 2">
    <name type="scientific">Clostera anachoreta granulovirus</name>
    <dbReference type="NCBI Taxonomy" id="283675"/>
    <lineage>
        <taxon>Viruses</taxon>
        <taxon>Viruses incertae sedis</taxon>
        <taxon>Naldaviricetes</taxon>
        <taxon>Lefavirales</taxon>
        <taxon>Baculoviridae</taxon>
        <taxon>Betabaculovirus</taxon>
        <taxon>Betabaculovirus clanachoretae</taxon>
    </lineage>
</organism>
<protein>
    <submittedName>
        <fullName evidence="1">Uncharacterized protein</fullName>
    </submittedName>
</protein>
<dbReference type="RefSeq" id="YP_004376240.1">
    <property type="nucleotide sequence ID" value="NC_015398.1"/>
</dbReference>
<dbReference type="Proteomes" id="UP000203549">
    <property type="component" value="Segment"/>
</dbReference>
<accession>F4ZKQ9</accession>
<evidence type="ECO:0000313" key="2">
    <source>
        <dbReference type="Proteomes" id="UP000203549"/>
    </source>
</evidence>